<proteinExistence type="predicted"/>
<evidence type="ECO:0000259" key="11">
    <source>
        <dbReference type="Pfam" id="PF04577"/>
    </source>
</evidence>
<gene>
    <name evidence="12" type="ORF">O9K51_08561</name>
</gene>
<dbReference type="Proteomes" id="UP001163105">
    <property type="component" value="Unassembled WGS sequence"/>
</dbReference>
<comment type="catalytic activity">
    <reaction evidence="10">
        <text>L-threonyl-[protein] + UDP-N-acetyl-alpha-D-glucosamine = 3-O-(N-acetyl-beta-D-glucosaminyl)-L-threonyl-[protein] + UDP + H(+)</text>
        <dbReference type="Rhea" id="RHEA:48908"/>
        <dbReference type="Rhea" id="RHEA-COMP:11060"/>
        <dbReference type="Rhea" id="RHEA-COMP:12252"/>
        <dbReference type="ChEBI" id="CHEBI:15378"/>
        <dbReference type="ChEBI" id="CHEBI:30013"/>
        <dbReference type="ChEBI" id="CHEBI:57705"/>
        <dbReference type="ChEBI" id="CHEBI:58223"/>
        <dbReference type="ChEBI" id="CHEBI:90840"/>
        <dbReference type="EC" id="2.4.1.255"/>
    </reaction>
</comment>
<evidence type="ECO:0000256" key="5">
    <source>
        <dbReference type="ARBA" id="ARBA00022824"/>
    </source>
</evidence>
<dbReference type="InterPro" id="IPR007657">
    <property type="entry name" value="Glycosyltransferase_61"/>
</dbReference>
<comment type="caution">
    <text evidence="12">The sequence shown here is derived from an EMBL/GenBank/DDBJ whole genome shotgun (WGS) entry which is preliminary data.</text>
</comment>
<evidence type="ECO:0000256" key="2">
    <source>
        <dbReference type="ARBA" id="ARBA00022676"/>
    </source>
</evidence>
<name>A0AB34FL60_9HYPO</name>
<keyword evidence="13" id="KW-1185">Reference proteome</keyword>
<accession>A0AB34FL60</accession>
<protein>
    <recommendedName>
        <fullName evidence="7">EGF domain-specific O-linked N-acetylglucosamine transferase</fullName>
        <ecNumber evidence="1">2.4.1.255</ecNumber>
    </recommendedName>
    <alternativeName>
        <fullName evidence="8">Extracellular O-linked N-acetylglucosamine transferase</fullName>
    </alternativeName>
</protein>
<evidence type="ECO:0000256" key="10">
    <source>
        <dbReference type="ARBA" id="ARBA00049432"/>
    </source>
</evidence>
<keyword evidence="6" id="KW-0325">Glycoprotein</keyword>
<dbReference type="AlphaFoldDB" id="A0AB34FL60"/>
<dbReference type="PANTHER" id="PTHR20961">
    <property type="entry name" value="GLYCOSYLTRANSFERASE"/>
    <property type="match status" value="1"/>
</dbReference>
<dbReference type="GO" id="GO:0097363">
    <property type="term" value="F:protein O-acetylglucosaminyltransferase activity"/>
    <property type="evidence" value="ECO:0007669"/>
    <property type="project" value="UniProtKB-EC"/>
</dbReference>
<keyword evidence="4" id="KW-0732">Signal</keyword>
<evidence type="ECO:0000256" key="3">
    <source>
        <dbReference type="ARBA" id="ARBA00022679"/>
    </source>
</evidence>
<feature type="domain" description="Glycosyltransferase 61 catalytic" evidence="11">
    <location>
        <begin position="121"/>
        <end position="197"/>
    </location>
</feature>
<comment type="catalytic activity">
    <reaction evidence="9">
        <text>L-seryl-[protein] + UDP-N-acetyl-alpha-D-glucosamine = 3-O-(N-acetyl-beta-D-glucosaminyl)-L-seryl-[protein] + UDP + H(+)</text>
        <dbReference type="Rhea" id="RHEA:48904"/>
        <dbReference type="Rhea" id="RHEA-COMP:9863"/>
        <dbReference type="Rhea" id="RHEA-COMP:12251"/>
        <dbReference type="ChEBI" id="CHEBI:15378"/>
        <dbReference type="ChEBI" id="CHEBI:29999"/>
        <dbReference type="ChEBI" id="CHEBI:57705"/>
        <dbReference type="ChEBI" id="CHEBI:58223"/>
        <dbReference type="ChEBI" id="CHEBI:90838"/>
        <dbReference type="EC" id="2.4.1.255"/>
    </reaction>
</comment>
<evidence type="ECO:0000256" key="9">
    <source>
        <dbReference type="ARBA" id="ARBA00048317"/>
    </source>
</evidence>
<evidence type="ECO:0000256" key="7">
    <source>
        <dbReference type="ARBA" id="ARBA00040944"/>
    </source>
</evidence>
<dbReference type="PANTHER" id="PTHR20961:SF148">
    <property type="entry name" value="EGF DOMAIN-SPECIFIC O-LINKED N-ACETYLGLUCOSAMINE TRANSFERASE"/>
    <property type="match status" value="1"/>
</dbReference>
<keyword evidence="3" id="KW-0808">Transferase</keyword>
<dbReference type="Pfam" id="PF04577">
    <property type="entry name" value="Glyco_transf_61"/>
    <property type="match status" value="1"/>
</dbReference>
<organism evidence="12 13">
    <name type="scientific">Purpureocillium lavendulum</name>
    <dbReference type="NCBI Taxonomy" id="1247861"/>
    <lineage>
        <taxon>Eukaryota</taxon>
        <taxon>Fungi</taxon>
        <taxon>Dikarya</taxon>
        <taxon>Ascomycota</taxon>
        <taxon>Pezizomycotina</taxon>
        <taxon>Sordariomycetes</taxon>
        <taxon>Hypocreomycetidae</taxon>
        <taxon>Hypocreales</taxon>
        <taxon>Ophiocordycipitaceae</taxon>
        <taxon>Purpureocillium</taxon>
    </lineage>
</organism>
<dbReference type="EMBL" id="JAQHRD010000007">
    <property type="protein sequence ID" value="KAJ6439151.1"/>
    <property type="molecule type" value="Genomic_DNA"/>
</dbReference>
<evidence type="ECO:0000313" key="13">
    <source>
        <dbReference type="Proteomes" id="UP001163105"/>
    </source>
</evidence>
<evidence type="ECO:0000256" key="6">
    <source>
        <dbReference type="ARBA" id="ARBA00023180"/>
    </source>
</evidence>
<evidence type="ECO:0000256" key="1">
    <source>
        <dbReference type="ARBA" id="ARBA00011970"/>
    </source>
</evidence>
<reference evidence="12" key="1">
    <citation type="submission" date="2023-01" db="EMBL/GenBank/DDBJ databases">
        <title>The growth and conidiation of Purpureocillium lavendulum are regulated by nitrogen source and histone H3K14 acetylation.</title>
        <authorList>
            <person name="Tang P."/>
            <person name="Han J."/>
            <person name="Zhang C."/>
            <person name="Tang P."/>
            <person name="Qi F."/>
            <person name="Zhang K."/>
            <person name="Liang L."/>
        </authorList>
    </citation>
    <scope>NUCLEOTIDE SEQUENCE</scope>
    <source>
        <strain evidence="12">YMF1.00683</strain>
    </source>
</reference>
<evidence type="ECO:0000313" key="12">
    <source>
        <dbReference type="EMBL" id="KAJ6439151.1"/>
    </source>
</evidence>
<dbReference type="InterPro" id="IPR049625">
    <property type="entry name" value="Glyco_transf_61_cat"/>
</dbReference>
<evidence type="ECO:0000256" key="4">
    <source>
        <dbReference type="ARBA" id="ARBA00022729"/>
    </source>
</evidence>
<keyword evidence="5" id="KW-0256">Endoplasmic reticulum</keyword>
<dbReference type="EC" id="2.4.1.255" evidence="1"/>
<keyword evidence="2" id="KW-0328">Glycosyltransferase</keyword>
<sequence>MSLSWSLDLLQMSIDDQTGEPFITPQSGAMTQVVITDKNEDGPFIDLWKLFAKMPIRRIEELNASEPVSNLIIPFAGGSSPLWQGDWVDLLCQDSSLVKTFVARALAWYNVVTPVKDDPSVIVTYIRRLNTRKLLDEDIHMQALREAIPHMKLNAVDFAAVPFAEQLRIVRGTDLLLGVHGAGLTHLMFLQPGSAVIEIIPEGFQHKGFRNLAQMLGLGYFRTHTKMHGDASGNDQWQFDAVEIDQEKLIELVKYGVKSQYNKGKKSYDIV</sequence>
<evidence type="ECO:0000256" key="8">
    <source>
        <dbReference type="ARBA" id="ARBA00042574"/>
    </source>
</evidence>